<evidence type="ECO:0000256" key="1">
    <source>
        <dbReference type="SAM" id="MobiDB-lite"/>
    </source>
</evidence>
<name>A0AAV2LVL5_KNICA</name>
<dbReference type="InterPro" id="IPR027272">
    <property type="entry name" value="Piezo"/>
</dbReference>
<keyword evidence="2" id="KW-0812">Transmembrane</keyword>
<evidence type="ECO:0000313" key="4">
    <source>
        <dbReference type="EMBL" id="CAL1605105.1"/>
    </source>
</evidence>
<feature type="region of interest" description="Disordered" evidence="1">
    <location>
        <begin position="78"/>
        <end position="114"/>
    </location>
</feature>
<dbReference type="PANTHER" id="PTHR47049">
    <property type="entry name" value="PIEZO-TYPE MECHANOSENSITIVE ION CHANNEL HOMOLOG"/>
    <property type="match status" value="1"/>
</dbReference>
<dbReference type="AlphaFoldDB" id="A0AAV2LVL5"/>
<feature type="compositionally biased region" description="Acidic residues" evidence="1">
    <location>
        <begin position="87"/>
        <end position="106"/>
    </location>
</feature>
<protein>
    <recommendedName>
        <fullName evidence="3">Piezo TM1-24 domain-containing protein</fullName>
    </recommendedName>
</protein>
<feature type="transmembrane region" description="Helical" evidence="2">
    <location>
        <begin position="183"/>
        <end position="207"/>
    </location>
</feature>
<gene>
    <name evidence="4" type="ORF">KC01_LOCUS32526</name>
</gene>
<organism evidence="4 5">
    <name type="scientific">Knipowitschia caucasica</name>
    <name type="common">Caucasian dwarf goby</name>
    <name type="synonym">Pomatoschistus caucasicus</name>
    <dbReference type="NCBI Taxonomy" id="637954"/>
    <lineage>
        <taxon>Eukaryota</taxon>
        <taxon>Metazoa</taxon>
        <taxon>Chordata</taxon>
        <taxon>Craniata</taxon>
        <taxon>Vertebrata</taxon>
        <taxon>Euteleostomi</taxon>
        <taxon>Actinopterygii</taxon>
        <taxon>Neopterygii</taxon>
        <taxon>Teleostei</taxon>
        <taxon>Neoteleostei</taxon>
        <taxon>Acanthomorphata</taxon>
        <taxon>Gobiaria</taxon>
        <taxon>Gobiiformes</taxon>
        <taxon>Gobioidei</taxon>
        <taxon>Gobiidae</taxon>
        <taxon>Gobiinae</taxon>
        <taxon>Knipowitschia</taxon>
    </lineage>
</organism>
<proteinExistence type="predicted"/>
<feature type="transmembrane region" description="Helical" evidence="2">
    <location>
        <begin position="147"/>
        <end position="176"/>
    </location>
</feature>
<dbReference type="EMBL" id="OZ035827">
    <property type="protein sequence ID" value="CAL1605105.1"/>
    <property type="molecule type" value="Genomic_DNA"/>
</dbReference>
<dbReference type="Pfam" id="PF24871">
    <property type="entry name" value="Piezo_TM1-24"/>
    <property type="match status" value="1"/>
</dbReference>
<dbReference type="GO" id="GO:0016020">
    <property type="term" value="C:membrane"/>
    <property type="evidence" value="ECO:0007669"/>
    <property type="project" value="InterPro"/>
</dbReference>
<evidence type="ECO:0000313" key="5">
    <source>
        <dbReference type="Proteomes" id="UP001497482"/>
    </source>
</evidence>
<reference evidence="4 5" key="1">
    <citation type="submission" date="2024-04" db="EMBL/GenBank/DDBJ databases">
        <authorList>
            <person name="Waldvogel A.-M."/>
            <person name="Schoenle A."/>
        </authorList>
    </citation>
    <scope>NUCLEOTIDE SEQUENCE [LARGE SCALE GENOMIC DNA]</scope>
</reference>
<evidence type="ECO:0000259" key="3">
    <source>
        <dbReference type="Pfam" id="PF24871"/>
    </source>
</evidence>
<dbReference type="InterPro" id="IPR056769">
    <property type="entry name" value="Piezo_TM1-24"/>
</dbReference>
<dbReference type="Proteomes" id="UP001497482">
    <property type="component" value="Chromosome 5"/>
</dbReference>
<dbReference type="PANTHER" id="PTHR47049:SF7">
    <property type="entry name" value="PIEZO-TYPE MECHANOSENSITIVE ION CHANNEL COMPONENT 2 ISOFORM X1"/>
    <property type="match status" value="1"/>
</dbReference>
<feature type="transmembrane region" description="Helical" evidence="2">
    <location>
        <begin position="122"/>
        <end position="141"/>
    </location>
</feature>
<accession>A0AAV2LVL5</accession>
<keyword evidence="2" id="KW-0472">Membrane</keyword>
<keyword evidence="2" id="KW-1133">Transmembrane helix</keyword>
<dbReference type="GO" id="GO:0008381">
    <property type="term" value="F:mechanosensitive monoatomic ion channel activity"/>
    <property type="evidence" value="ECO:0007669"/>
    <property type="project" value="InterPro"/>
</dbReference>
<evidence type="ECO:0000256" key="2">
    <source>
        <dbReference type="SAM" id="Phobius"/>
    </source>
</evidence>
<keyword evidence="5" id="KW-1185">Reference proteome</keyword>
<sequence>MRTSSLRSLRSLCVKCVSGSGPWEDVLFHIGVVRFSQVGAADVVRYLAPDLGLLVSSLFVLRLLKKLLRPVPMSLHDNGITHPQETSDTESEDTESEDSESEDSSEDTAPPQSGPPQFVQKFLVFAAGLRLLLSTVMNTAGKVVVTVLLGLTGIVLPSLTSSWYFCWFLLLVWLWIFSRPLSLLLFTSLCVMMSIFSGFHLLLLYLYQLPLPQKVVPPQDLYARLFGMTGVIRTDPLRPYSLKLHAEVCWPDFINPLVVLLLYYTLVALLHKWVHVPTEDLDEAAEESPVESPDLPPSFSRVIYITGDQQEYHPGPVGVDPDMLQYHPGPVGVDPDMLQYHPGPVGVDPDMLQYHPGPVGVDPDMLQYHPGPVGVDPDMLQYHPGPVGVDPDMLQYHPGPVGVDPDMLQYHPGPVGVDPDMLQYHPGPVGVDSDMLQYHPGPVGVDPDMLQYHPGPVGVDPE</sequence>
<feature type="domain" description="Piezo TM1-24" evidence="3">
    <location>
        <begin position="22"/>
        <end position="288"/>
    </location>
</feature>